<dbReference type="Proteomes" id="UP000253850">
    <property type="component" value="Chromosome"/>
</dbReference>
<dbReference type="AlphaFoldDB" id="A0AAX2AA09"/>
<evidence type="ECO:0000313" key="3">
    <source>
        <dbReference type="Proteomes" id="UP000253850"/>
    </source>
</evidence>
<dbReference type="EMBL" id="CP031217">
    <property type="protein sequence ID" value="AXH11980.1"/>
    <property type="molecule type" value="Genomic_DNA"/>
</dbReference>
<organism evidence="2 4">
    <name type="scientific">Halarcobacter bivalviorum</name>
    <dbReference type="NCBI Taxonomy" id="663364"/>
    <lineage>
        <taxon>Bacteria</taxon>
        <taxon>Pseudomonadati</taxon>
        <taxon>Campylobacterota</taxon>
        <taxon>Epsilonproteobacteria</taxon>
        <taxon>Campylobacterales</taxon>
        <taxon>Arcobacteraceae</taxon>
        <taxon>Halarcobacter</taxon>
    </lineage>
</organism>
<accession>A0AAX2AA09</accession>
<dbReference type="Pfam" id="PF04134">
    <property type="entry name" value="DCC1-like"/>
    <property type="match status" value="1"/>
</dbReference>
<keyword evidence="4" id="KW-1185">Reference proteome</keyword>
<evidence type="ECO:0000313" key="4">
    <source>
        <dbReference type="Proteomes" id="UP000289193"/>
    </source>
</evidence>
<dbReference type="Proteomes" id="UP000289193">
    <property type="component" value="Unassembled WGS sequence"/>
</dbReference>
<evidence type="ECO:0008006" key="5">
    <source>
        <dbReference type="Google" id="ProtNLM"/>
    </source>
</evidence>
<name>A0AAX2AA09_9BACT</name>
<dbReference type="RefSeq" id="WP_114838833.1">
    <property type="nucleotide sequence ID" value="NZ_CP031217.1"/>
</dbReference>
<protein>
    <recommendedName>
        <fullName evidence="5">DUF393 domain-containing protein</fullName>
    </recommendedName>
</protein>
<reference evidence="1 3" key="2">
    <citation type="submission" date="2018-07" db="EMBL/GenBank/DDBJ databases">
        <title>Complete genome of the Arcobacter bivalviorum type strain LMG 26154.</title>
        <authorList>
            <person name="Miller W.G."/>
            <person name="Yee E."/>
            <person name="Bono J.L."/>
        </authorList>
    </citation>
    <scope>NUCLEOTIDE SEQUENCE [LARGE SCALE GENOMIC DNA]</scope>
    <source>
        <strain evidence="1 3">LMG 26154</strain>
    </source>
</reference>
<dbReference type="GO" id="GO:0015035">
    <property type="term" value="F:protein-disulfide reductase activity"/>
    <property type="evidence" value="ECO:0007669"/>
    <property type="project" value="InterPro"/>
</dbReference>
<dbReference type="EMBL" id="PDKM01000001">
    <property type="protein sequence ID" value="RXK11097.1"/>
    <property type="molecule type" value="Genomic_DNA"/>
</dbReference>
<dbReference type="InterPro" id="IPR007263">
    <property type="entry name" value="DCC1-like"/>
</dbReference>
<evidence type="ECO:0000313" key="1">
    <source>
        <dbReference type="EMBL" id="AXH11980.1"/>
    </source>
</evidence>
<sequence>MKIEIYYDKECPFCNKYTQILNLRKEHDVIIKNAREDLQKLRYFYSYGYDINNGIIVQIEDNIYQGAKAIAMLDNLSEQSNFFYKTKLFQNFLYPILKIIRKITLFILGRNSKINFEE</sequence>
<reference evidence="2 4" key="1">
    <citation type="submission" date="2017-10" db="EMBL/GenBank/DDBJ databases">
        <title>Genomics of the genus Arcobacter.</title>
        <authorList>
            <person name="Perez-Cataluna A."/>
            <person name="Figueras M.J."/>
        </authorList>
    </citation>
    <scope>NUCLEOTIDE SEQUENCE [LARGE SCALE GENOMIC DNA]</scope>
    <source>
        <strain evidence="2 4">CECT 7835</strain>
    </source>
</reference>
<evidence type="ECO:0000313" key="2">
    <source>
        <dbReference type="EMBL" id="RXK11097.1"/>
    </source>
</evidence>
<proteinExistence type="predicted"/>
<dbReference type="KEGG" id="hbv:ABIV_0974"/>
<gene>
    <name evidence="1" type="ORF">ABIV_0974</name>
    <name evidence="2" type="ORF">CRV05_01645</name>
</gene>